<dbReference type="KEGG" id="mzh:Mzhil_0452"/>
<dbReference type="AlphaFoldDB" id="F7XPQ6"/>
<dbReference type="OrthoDB" id="131404at2157"/>
<organism evidence="1 2">
    <name type="scientific">Methanosalsum zhilinae (strain DSM 4017 / NBRC 107636 / OCM 62 / WeN5)</name>
    <name type="common">Methanohalophilus zhilinae</name>
    <dbReference type="NCBI Taxonomy" id="679901"/>
    <lineage>
        <taxon>Archaea</taxon>
        <taxon>Methanobacteriati</taxon>
        <taxon>Methanobacteriota</taxon>
        <taxon>Stenosarchaea group</taxon>
        <taxon>Methanomicrobia</taxon>
        <taxon>Methanosarcinales</taxon>
        <taxon>Methanosarcinaceae</taxon>
        <taxon>Methanosalsum</taxon>
    </lineage>
</organism>
<evidence type="ECO:0000313" key="1">
    <source>
        <dbReference type="EMBL" id="AEH60326.1"/>
    </source>
</evidence>
<protein>
    <submittedName>
        <fullName evidence="1">Uncharacterized protein</fullName>
    </submittedName>
</protein>
<dbReference type="HOGENOM" id="CLU_117486_0_0_2"/>
<dbReference type="RefSeq" id="WP_013897765.1">
    <property type="nucleotide sequence ID" value="NC_015676.1"/>
</dbReference>
<name>F7XPQ6_METZD</name>
<gene>
    <name evidence="1" type="ordered locus">Mzhil_0452</name>
</gene>
<dbReference type="GeneID" id="10822059"/>
<reference evidence="1 2" key="1">
    <citation type="submission" date="2010-07" db="EMBL/GenBank/DDBJ databases">
        <title>The complete genome of Methanosalsum zhilinae DSM 4017.</title>
        <authorList>
            <consortium name="US DOE Joint Genome Institute (JGI-PGF)"/>
            <person name="Lucas S."/>
            <person name="Copeland A."/>
            <person name="Lapidus A."/>
            <person name="Glavina del Rio T."/>
            <person name="Dalin E."/>
            <person name="Tice H."/>
            <person name="Bruce D."/>
            <person name="Goodwin L."/>
            <person name="Pitluck S."/>
            <person name="Kyrpides N."/>
            <person name="Mavromatis K."/>
            <person name="Ovchinnikova G."/>
            <person name="Daligault H."/>
            <person name="Detter J.C."/>
            <person name="Han C."/>
            <person name="Tapia R."/>
            <person name="Larimer F."/>
            <person name="Land M."/>
            <person name="Hauser L."/>
            <person name="Markowitz V."/>
            <person name="Cheng J.-F."/>
            <person name="Hugenholtz P."/>
            <person name="Woyke T."/>
            <person name="Wu D."/>
            <person name="Spring S."/>
            <person name="Schueler E."/>
            <person name="Brambilla E."/>
            <person name="Klenk H.-P."/>
            <person name="Eisen J.A."/>
        </authorList>
    </citation>
    <scope>NUCLEOTIDE SEQUENCE [LARGE SCALE GENOMIC DNA]</scope>
    <source>
        <strain evidence="2">DSM 4017 / NBRC 107636 / OCM 62 / WeN5</strain>
    </source>
</reference>
<accession>F7XPQ6</accession>
<proteinExistence type="predicted"/>
<sequence>MQHEDIIENVREELEKIKGVGETYVLDEEDRKMIEKLEEQASQMTLMGLGIGDNRGVKEVIKSDVIVAFTTTMEYEWPCGPNVILMHRNEVVGEEVNDPEELKKWDCKDNALVIGNIVIYGKDVLNSAMKDSERIVVVMPPKECPEISRIPDVKDVALGSPSPPSDEYIKEKMKVTKEQGMGTFMLGFNFK</sequence>
<evidence type="ECO:0000313" key="2">
    <source>
        <dbReference type="Proteomes" id="UP000006622"/>
    </source>
</evidence>
<dbReference type="Proteomes" id="UP000006622">
    <property type="component" value="Chromosome"/>
</dbReference>
<dbReference type="STRING" id="679901.Mzhil_0452"/>
<dbReference type="EMBL" id="CP002101">
    <property type="protein sequence ID" value="AEH60326.1"/>
    <property type="molecule type" value="Genomic_DNA"/>
</dbReference>
<keyword evidence="2" id="KW-1185">Reference proteome</keyword>